<keyword evidence="6" id="KW-1185">Reference proteome</keyword>
<evidence type="ECO:0000313" key="6">
    <source>
        <dbReference type="Proteomes" id="UP000198937"/>
    </source>
</evidence>
<proteinExistence type="inferred from homology"/>
<dbReference type="GO" id="GO:0008654">
    <property type="term" value="P:phospholipid biosynthetic process"/>
    <property type="evidence" value="ECO:0007669"/>
    <property type="project" value="InterPro"/>
</dbReference>
<feature type="transmembrane region" description="Helical" evidence="4">
    <location>
        <begin position="67"/>
        <end position="84"/>
    </location>
</feature>
<evidence type="ECO:0000256" key="1">
    <source>
        <dbReference type="ARBA" id="ARBA00022679"/>
    </source>
</evidence>
<dbReference type="Gene3D" id="1.20.120.1760">
    <property type="match status" value="1"/>
</dbReference>
<protein>
    <submittedName>
        <fullName evidence="5">Phosphatidylglycerophosphate synthase</fullName>
    </submittedName>
</protein>
<feature type="transmembrane region" description="Helical" evidence="4">
    <location>
        <begin position="184"/>
        <end position="214"/>
    </location>
</feature>
<keyword evidence="1 2" id="KW-0808">Transferase</keyword>
<keyword evidence="4" id="KW-0472">Membrane</keyword>
<dbReference type="InterPro" id="IPR048254">
    <property type="entry name" value="CDP_ALCOHOL_P_TRANSF_CS"/>
</dbReference>
<dbReference type="AlphaFoldDB" id="A0A1C6UVD6"/>
<dbReference type="GO" id="GO:0016020">
    <property type="term" value="C:membrane"/>
    <property type="evidence" value="ECO:0007669"/>
    <property type="project" value="InterPro"/>
</dbReference>
<keyword evidence="4" id="KW-0812">Transmembrane</keyword>
<evidence type="ECO:0000256" key="3">
    <source>
        <dbReference type="SAM" id="MobiDB-lite"/>
    </source>
</evidence>
<evidence type="ECO:0000313" key="5">
    <source>
        <dbReference type="EMBL" id="SCL57990.1"/>
    </source>
</evidence>
<feature type="compositionally biased region" description="Basic and acidic residues" evidence="3">
    <location>
        <begin position="250"/>
        <end position="271"/>
    </location>
</feature>
<evidence type="ECO:0000256" key="4">
    <source>
        <dbReference type="SAM" id="Phobius"/>
    </source>
</evidence>
<dbReference type="Pfam" id="PF01066">
    <property type="entry name" value="CDP-OH_P_transf"/>
    <property type="match status" value="1"/>
</dbReference>
<dbReference type="GO" id="GO:0016780">
    <property type="term" value="F:phosphotransferase activity, for other substituted phosphate groups"/>
    <property type="evidence" value="ECO:0007669"/>
    <property type="project" value="InterPro"/>
</dbReference>
<dbReference type="InterPro" id="IPR000462">
    <property type="entry name" value="CDP-OH_P_trans"/>
</dbReference>
<dbReference type="OrthoDB" id="9782011at2"/>
<comment type="similarity">
    <text evidence="2">Belongs to the CDP-alcohol phosphatidyltransferase class-I family.</text>
</comment>
<accession>A0A1C6UVD6</accession>
<feature type="region of interest" description="Disordered" evidence="3">
    <location>
        <begin position="250"/>
        <end position="311"/>
    </location>
</feature>
<organism evidence="5 6">
    <name type="scientific">Micromonospora yangpuensis</name>
    <dbReference type="NCBI Taxonomy" id="683228"/>
    <lineage>
        <taxon>Bacteria</taxon>
        <taxon>Bacillati</taxon>
        <taxon>Actinomycetota</taxon>
        <taxon>Actinomycetes</taxon>
        <taxon>Micromonosporales</taxon>
        <taxon>Micromonosporaceae</taxon>
        <taxon>Micromonospora</taxon>
    </lineage>
</organism>
<sequence length="311" mass="32752">MHTVRQGPAIGLVVQIALLALLTVTVGLSTWGWLAGLAYGVVLCALLNRGMAGARVRVLSPADRVTLGRAILVGGVTALAVHSLDRPAPIVPMVALTAVALALDAVDGYTARRTGTSSALGARFDMEVDSFLVLVLCLVVAPSAGPWVLVIGAMRYLFVAASWVLPWMRGSLPPRYWRKVVAAAQGVLLTVAMAQVLGSVLTLVVLLVSLGLLVESFGRDVRWLWTTRRVHPAAIGVQSGPAERAVRPGLPERAELPAHTARPERTGRLERPGYTGRPAAGRGTLVAGPRGARAAHERPAGAAARDRVVRV</sequence>
<dbReference type="EMBL" id="FMIA01000002">
    <property type="protein sequence ID" value="SCL57990.1"/>
    <property type="molecule type" value="Genomic_DNA"/>
</dbReference>
<dbReference type="PROSITE" id="PS00379">
    <property type="entry name" value="CDP_ALCOHOL_P_TRANSF"/>
    <property type="match status" value="1"/>
</dbReference>
<feature type="compositionally biased region" description="Basic and acidic residues" evidence="3">
    <location>
        <begin position="294"/>
        <end position="311"/>
    </location>
</feature>
<dbReference type="STRING" id="683228.GA0070617_3686"/>
<feature type="transmembrane region" description="Helical" evidence="4">
    <location>
        <begin position="30"/>
        <end position="47"/>
    </location>
</feature>
<gene>
    <name evidence="5" type="ORF">GA0070617_3686</name>
</gene>
<name>A0A1C6UVD6_9ACTN</name>
<keyword evidence="4" id="KW-1133">Transmembrane helix</keyword>
<evidence type="ECO:0000256" key="2">
    <source>
        <dbReference type="RuleBase" id="RU003750"/>
    </source>
</evidence>
<feature type="transmembrane region" description="Helical" evidence="4">
    <location>
        <begin position="131"/>
        <end position="164"/>
    </location>
</feature>
<reference evidence="5 6" key="1">
    <citation type="submission" date="2016-06" db="EMBL/GenBank/DDBJ databases">
        <authorList>
            <person name="Kjaerup R.B."/>
            <person name="Dalgaard T.S."/>
            <person name="Juul-Madsen H.R."/>
        </authorList>
    </citation>
    <scope>NUCLEOTIDE SEQUENCE [LARGE SCALE GENOMIC DNA]</scope>
    <source>
        <strain evidence="5 6">DSM 45577</strain>
    </source>
</reference>
<dbReference type="Proteomes" id="UP000198937">
    <property type="component" value="Unassembled WGS sequence"/>
</dbReference>
<feature type="transmembrane region" description="Helical" evidence="4">
    <location>
        <begin position="90"/>
        <end position="110"/>
    </location>
</feature>
<feature type="transmembrane region" description="Helical" evidence="4">
    <location>
        <begin position="7"/>
        <end position="24"/>
    </location>
</feature>
<dbReference type="InterPro" id="IPR043130">
    <property type="entry name" value="CDP-OH_PTrfase_TM_dom"/>
</dbReference>